<dbReference type="EMBL" id="LMCB01000004">
    <property type="protein sequence ID" value="KZL21236.1"/>
    <property type="molecule type" value="Genomic_DNA"/>
</dbReference>
<evidence type="ECO:0000313" key="3">
    <source>
        <dbReference type="Proteomes" id="UP000076577"/>
    </source>
</evidence>
<gene>
    <name evidence="2" type="primary">flr</name>
    <name evidence="2" type="ORF">PsAD2_00525</name>
</gene>
<dbReference type="RefSeq" id="WP_068001750.1">
    <property type="nucleotide sequence ID" value="NZ_FOFM01000005.1"/>
</dbReference>
<keyword evidence="3" id="KW-1185">Reference proteome</keyword>
<evidence type="ECO:0000259" key="1">
    <source>
        <dbReference type="SMART" id="SM00903"/>
    </source>
</evidence>
<proteinExistence type="predicted"/>
<evidence type="ECO:0000313" key="2">
    <source>
        <dbReference type="EMBL" id="KZL21236.1"/>
    </source>
</evidence>
<dbReference type="Pfam" id="PF01613">
    <property type="entry name" value="Flavin_Reduct"/>
    <property type="match status" value="1"/>
</dbReference>
<dbReference type="SUPFAM" id="SSF50475">
    <property type="entry name" value="FMN-binding split barrel"/>
    <property type="match status" value="1"/>
</dbReference>
<dbReference type="PATRIC" id="fig|989403.3.peg.557"/>
<dbReference type="InterPro" id="IPR012349">
    <property type="entry name" value="Split_barrel_FMN-bd"/>
</dbReference>
<dbReference type="InterPro" id="IPR002563">
    <property type="entry name" value="Flavin_Rdtase-like_dom"/>
</dbReference>
<name>A0A166AKJ0_9HYPH</name>
<reference evidence="2 3" key="1">
    <citation type="journal article" date="2016" name="Front. Microbiol.">
        <title>Comparative Genomic Analysis Reveals a Diverse Repertoire of Genes Involved in Prokaryote-Eukaryote Interactions within the Pseudovibrio Genus.</title>
        <authorList>
            <person name="Romano S."/>
            <person name="Fernandez-Guerra A."/>
            <person name="Reen F.J."/>
            <person name="Glockner F.O."/>
            <person name="Crowley S.P."/>
            <person name="O'Sullivan O."/>
            <person name="Cotter P.D."/>
            <person name="Adams C."/>
            <person name="Dobson A.D."/>
            <person name="O'Gara F."/>
        </authorList>
    </citation>
    <scope>NUCLEOTIDE SEQUENCE [LARGE SCALE GENOMIC DNA]</scope>
    <source>
        <strain evidence="2 3">Ad2</strain>
    </source>
</reference>
<dbReference type="AlphaFoldDB" id="A0A166AKJ0"/>
<dbReference type="GO" id="GO:0016646">
    <property type="term" value="F:oxidoreductase activity, acting on the CH-NH group of donors, NAD or NADP as acceptor"/>
    <property type="evidence" value="ECO:0007669"/>
    <property type="project" value="UniProtKB-ARBA"/>
</dbReference>
<organism evidence="2 3">
    <name type="scientific">Pseudovibrio axinellae</name>
    <dbReference type="NCBI Taxonomy" id="989403"/>
    <lineage>
        <taxon>Bacteria</taxon>
        <taxon>Pseudomonadati</taxon>
        <taxon>Pseudomonadota</taxon>
        <taxon>Alphaproteobacteria</taxon>
        <taxon>Hyphomicrobiales</taxon>
        <taxon>Stappiaceae</taxon>
        <taxon>Pseudovibrio</taxon>
    </lineage>
</organism>
<dbReference type="Proteomes" id="UP000076577">
    <property type="component" value="Unassembled WGS sequence"/>
</dbReference>
<protein>
    <submittedName>
        <fullName evidence="2">Flavoredoxin</fullName>
    </submittedName>
</protein>
<dbReference type="PANTHER" id="PTHR43812:SF2">
    <property type="entry name" value="FLAVIN REDUCTASE LIKE DOMAIN-CONTAINING PROTEIN"/>
    <property type="match status" value="1"/>
</dbReference>
<dbReference type="STRING" id="989403.SAMN05421798_105148"/>
<sequence length="203" mass="22039">MFYEVNKPHGLPHNPFKAIVAPRPIGWVSTLSQDGIRNLAPYSFFNAVCDAPPMVVIGSSGYKDSVRNIEETGEFVCNQATLDLADAMNLSSAMVDSDVDEFALAGLTAKGGNLVKAPRVLEAKTSLECKVVNVQRLVDIDGNVTNSWLILGQVVGVHIDDSVLENGMLNVAKMKPLARLGYMDYSVTDKVFQMKRPAVPEKA</sequence>
<feature type="domain" description="Flavin reductase like" evidence="1">
    <location>
        <begin position="18"/>
        <end position="171"/>
    </location>
</feature>
<comment type="caution">
    <text evidence="2">The sequence shown here is derived from an EMBL/GenBank/DDBJ whole genome shotgun (WGS) entry which is preliminary data.</text>
</comment>
<dbReference type="GO" id="GO:0010181">
    <property type="term" value="F:FMN binding"/>
    <property type="evidence" value="ECO:0007669"/>
    <property type="project" value="InterPro"/>
</dbReference>
<dbReference type="PANTHER" id="PTHR43812">
    <property type="entry name" value="BLR2425 PROTEIN"/>
    <property type="match status" value="1"/>
</dbReference>
<accession>A0A166AKJ0</accession>
<dbReference type="SMART" id="SM00903">
    <property type="entry name" value="Flavin_Reduct"/>
    <property type="match status" value="1"/>
</dbReference>
<dbReference type="OrthoDB" id="9783347at2"/>
<dbReference type="Gene3D" id="2.30.110.10">
    <property type="entry name" value="Electron Transport, Fmn-binding Protein, Chain A"/>
    <property type="match status" value="1"/>
</dbReference>